<accession>A0A2T5P7L0</accession>
<proteinExistence type="predicted"/>
<dbReference type="Proteomes" id="UP000244064">
    <property type="component" value="Unassembled WGS sequence"/>
</dbReference>
<feature type="chain" id="PRO_5015507498" evidence="1">
    <location>
        <begin position="24"/>
        <end position="87"/>
    </location>
</feature>
<evidence type="ECO:0000256" key="1">
    <source>
        <dbReference type="SAM" id="SignalP"/>
    </source>
</evidence>
<protein>
    <submittedName>
        <fullName evidence="3">PepSY domain-containing protein</fullName>
    </submittedName>
</protein>
<organism evidence="3 4">
    <name type="scientific">Pseudomonas mangrovi</name>
    <dbReference type="NCBI Taxonomy" id="2161748"/>
    <lineage>
        <taxon>Bacteria</taxon>
        <taxon>Pseudomonadati</taxon>
        <taxon>Pseudomonadota</taxon>
        <taxon>Gammaproteobacteria</taxon>
        <taxon>Pseudomonadales</taxon>
        <taxon>Pseudomonadaceae</taxon>
        <taxon>Pseudomonas</taxon>
    </lineage>
</organism>
<name>A0A2T5P7L0_9PSED</name>
<dbReference type="Pfam" id="PF13670">
    <property type="entry name" value="PepSY_2"/>
    <property type="match status" value="1"/>
</dbReference>
<dbReference type="Gene3D" id="3.10.450.40">
    <property type="match status" value="1"/>
</dbReference>
<evidence type="ECO:0000259" key="2">
    <source>
        <dbReference type="Pfam" id="PF13670"/>
    </source>
</evidence>
<feature type="domain" description="PepSY" evidence="2">
    <location>
        <begin position="8"/>
        <end position="82"/>
    </location>
</feature>
<dbReference type="EMBL" id="QASN01000020">
    <property type="protein sequence ID" value="PTU73739.1"/>
    <property type="molecule type" value="Genomic_DNA"/>
</dbReference>
<evidence type="ECO:0000313" key="3">
    <source>
        <dbReference type="EMBL" id="PTU73739.1"/>
    </source>
</evidence>
<dbReference type="OrthoDB" id="9134997at2"/>
<feature type="signal peptide" evidence="1">
    <location>
        <begin position="1"/>
        <end position="23"/>
    </location>
</feature>
<dbReference type="AlphaFoldDB" id="A0A2T5P7L0"/>
<reference evidence="3 4" key="1">
    <citation type="submission" date="2018-04" db="EMBL/GenBank/DDBJ databases">
        <title>Pseudomonas sp. nov., isolated from mangrove soil.</title>
        <authorList>
            <person name="Chen C."/>
        </authorList>
    </citation>
    <scope>NUCLEOTIDE SEQUENCE [LARGE SCALE GENOMIC DNA]</scope>
    <source>
        <strain evidence="3 4">TC-11</strain>
    </source>
</reference>
<gene>
    <name evidence="3" type="ORF">DBO85_15655</name>
</gene>
<evidence type="ECO:0000313" key="4">
    <source>
        <dbReference type="Proteomes" id="UP000244064"/>
    </source>
</evidence>
<comment type="caution">
    <text evidence="3">The sequence shown here is derived from an EMBL/GenBank/DDBJ whole genome shotgun (WGS) entry which is preliminary data.</text>
</comment>
<dbReference type="RefSeq" id="WP_108108183.1">
    <property type="nucleotide sequence ID" value="NZ_QASN01000020.1"/>
</dbReference>
<dbReference type="InterPro" id="IPR025711">
    <property type="entry name" value="PepSY"/>
</dbReference>
<keyword evidence="1" id="KW-0732">Signal</keyword>
<sequence length="87" mass="9294">MHLKSLSAAALSAALLASGAAYADQPGADWIPIEEAISTAKNAGYTQIHSIEADDQSWEGKGLKQDGKRYEFKIDGKTGQVTLDKED</sequence>
<keyword evidence="4" id="KW-1185">Reference proteome</keyword>